<dbReference type="EMBL" id="HBFX01033521">
    <property type="protein sequence ID" value="CAD8969183.1"/>
    <property type="molecule type" value="Transcribed_RNA"/>
</dbReference>
<sequence>VQGPGSDRISVVNCFSPPFSMECASRPPRNSRDLGSEGVYPFTARARTGLKGRARSCRGAKLVLAVVCAVAWVTRAGGQWPVCYDYMMDVSECPTRTATGELSTDGVSFEPVCFHTNFWQETYPPPNCRNEGCRKDETSGCCCGADQDVPGAKDPTKEECTRTDLWGDLLLTGGAMNKCDECKFGRGGNDGAGGTVNTVYGSPALAAVGTPDPATYGHVAQYEYKLKACSSIEIGRFVKWETEVNRECDVKTFLNMRRCGNCYRAICQFHNALHWEGSEGDFTCSTDLFIRRMECYKDWYFKYCDCSVTIPTNDIAGEQWREEEECSKTQPLFGDIETINGVNGIRRICSSPATRLSVPPSLGLFVGAAASLLCASLRSR</sequence>
<reference evidence="1" key="1">
    <citation type="submission" date="2021-01" db="EMBL/GenBank/DDBJ databases">
        <authorList>
            <person name="Corre E."/>
            <person name="Pelletier E."/>
            <person name="Niang G."/>
            <person name="Scheremetjew M."/>
            <person name="Finn R."/>
            <person name="Kale V."/>
            <person name="Holt S."/>
            <person name="Cochrane G."/>
            <person name="Meng A."/>
            <person name="Brown T."/>
            <person name="Cohen L."/>
        </authorList>
    </citation>
    <scope>NUCLEOTIDE SEQUENCE</scope>
    <source>
        <strain evidence="1">CCMP644</strain>
    </source>
</reference>
<gene>
    <name evidence="1" type="ORF">HAND00432_LOCUS20179</name>
</gene>
<accession>A0A7S1EAP2</accession>
<organism evidence="1">
    <name type="scientific">Hemiselmis andersenii</name>
    <name type="common">Cryptophyte alga</name>
    <dbReference type="NCBI Taxonomy" id="464988"/>
    <lineage>
        <taxon>Eukaryota</taxon>
        <taxon>Cryptophyceae</taxon>
        <taxon>Cryptomonadales</taxon>
        <taxon>Hemiselmidaceae</taxon>
        <taxon>Hemiselmis</taxon>
    </lineage>
</organism>
<evidence type="ECO:0000313" key="1">
    <source>
        <dbReference type="EMBL" id="CAD8969183.1"/>
    </source>
</evidence>
<feature type="non-terminal residue" evidence="1">
    <location>
        <position position="1"/>
    </location>
</feature>
<protein>
    <submittedName>
        <fullName evidence="1">Uncharacterized protein</fullName>
    </submittedName>
</protein>
<proteinExistence type="predicted"/>
<dbReference type="AlphaFoldDB" id="A0A7S1EAP2"/>
<name>A0A7S1EAP2_HEMAN</name>